<evidence type="ECO:0000313" key="2">
    <source>
        <dbReference type="EMBL" id="TPN88751.1"/>
    </source>
</evidence>
<comment type="caution">
    <text evidence="2">The sequence shown here is derived from an EMBL/GenBank/DDBJ whole genome shotgun (WGS) entry which is preliminary data.</text>
</comment>
<evidence type="ECO:0000313" key="3">
    <source>
        <dbReference type="Proteomes" id="UP000315540"/>
    </source>
</evidence>
<keyword evidence="1" id="KW-0732">Signal</keyword>
<dbReference type="Proteomes" id="UP000315540">
    <property type="component" value="Unassembled WGS sequence"/>
</dbReference>
<protein>
    <recommendedName>
        <fullName evidence="4">Transporter</fullName>
    </recommendedName>
</protein>
<evidence type="ECO:0000256" key="1">
    <source>
        <dbReference type="SAM" id="SignalP"/>
    </source>
</evidence>
<dbReference type="AlphaFoldDB" id="A0A504JPR8"/>
<gene>
    <name evidence="2" type="ORF">FHK87_00625</name>
</gene>
<dbReference type="RefSeq" id="WP_140588562.1">
    <property type="nucleotide sequence ID" value="NZ_VFWZ01000001.1"/>
</dbReference>
<reference evidence="2 3" key="1">
    <citation type="submission" date="2019-06" db="EMBL/GenBank/DDBJ databases">
        <authorList>
            <person name="Meng X."/>
        </authorList>
    </citation>
    <scope>NUCLEOTIDE SEQUENCE [LARGE SCALE GENOMIC DNA]</scope>
    <source>
        <strain evidence="2 3">M625</strain>
    </source>
</reference>
<dbReference type="OrthoDB" id="1490801at2"/>
<dbReference type="EMBL" id="VFWZ01000001">
    <property type="protein sequence ID" value="TPN88751.1"/>
    <property type="molecule type" value="Genomic_DNA"/>
</dbReference>
<evidence type="ECO:0008006" key="4">
    <source>
        <dbReference type="Google" id="ProtNLM"/>
    </source>
</evidence>
<organism evidence="2 3">
    <name type="scientific">Aquimarina algicola</name>
    <dbReference type="NCBI Taxonomy" id="2589995"/>
    <lineage>
        <taxon>Bacteria</taxon>
        <taxon>Pseudomonadati</taxon>
        <taxon>Bacteroidota</taxon>
        <taxon>Flavobacteriia</taxon>
        <taxon>Flavobacteriales</taxon>
        <taxon>Flavobacteriaceae</taxon>
        <taxon>Aquimarina</taxon>
    </lineage>
</organism>
<keyword evidence="3" id="KW-1185">Reference proteome</keyword>
<feature type="signal peptide" evidence="1">
    <location>
        <begin position="1"/>
        <end position="26"/>
    </location>
</feature>
<name>A0A504JPR8_9FLAO</name>
<accession>A0A504JPR8</accession>
<sequence length="294" mass="33875">MTISKLKYSSFLYTIAFFLVSLTSSSQNKVANWFEKNNISIRKSFDGSMNENRPAAFSLYEDHKSSSDFFNIDIAAKISEIELLTHTKSVLLLYPVAEWHKSSNEADEKDIISLAVHGEYYFGQSYMLKPYLLSNFSFKRNLLNGENEPRYVGQLSFVGDPEYSFLPGVSWRFKNENADYKGVYYPYFGYEYNEVPDLITSGETETFSALFARLFVEYWAMPQSIQFLFDGTYKRVLGDSTNLKKDLPILSLSLNYYPGKQQNVSIGATYRNGYDPNSRYAEIEITTVNLNIKF</sequence>
<proteinExistence type="predicted"/>
<feature type="chain" id="PRO_5021203074" description="Transporter" evidence="1">
    <location>
        <begin position="27"/>
        <end position="294"/>
    </location>
</feature>